<evidence type="ECO:0000256" key="2">
    <source>
        <dbReference type="ARBA" id="ARBA00022448"/>
    </source>
</evidence>
<accession>U6R8W0</accession>
<gene>
    <name evidence="14" type="ORF">HMPREF1534_03829</name>
</gene>
<dbReference type="InterPro" id="IPR003593">
    <property type="entry name" value="AAA+_ATPase"/>
</dbReference>
<protein>
    <recommendedName>
        <fullName evidence="16">ABC transporter ATP-binding protein</fullName>
    </recommendedName>
</protein>
<dbReference type="InterPro" id="IPR027417">
    <property type="entry name" value="P-loop_NTPase"/>
</dbReference>
<feature type="transmembrane region" description="Helical" evidence="10">
    <location>
        <begin position="314"/>
        <end position="333"/>
    </location>
</feature>
<dbReference type="GO" id="GO:0016887">
    <property type="term" value="F:ATP hydrolysis activity"/>
    <property type="evidence" value="ECO:0007669"/>
    <property type="project" value="InterPro"/>
</dbReference>
<feature type="transmembrane region" description="Helical" evidence="10">
    <location>
        <begin position="207"/>
        <end position="228"/>
    </location>
</feature>
<evidence type="ECO:0000256" key="4">
    <source>
        <dbReference type="ARBA" id="ARBA00022692"/>
    </source>
</evidence>
<evidence type="ECO:0000259" key="12">
    <source>
        <dbReference type="PROSITE" id="PS50929"/>
    </source>
</evidence>
<keyword evidence="9 10" id="KW-0472">Membrane</keyword>
<dbReference type="CDD" id="cd02418">
    <property type="entry name" value="Peptidase_C39B"/>
    <property type="match status" value="1"/>
</dbReference>
<dbReference type="Gene3D" id="3.40.50.300">
    <property type="entry name" value="P-loop containing nucleotide triphosphate hydrolases"/>
    <property type="match status" value="1"/>
</dbReference>
<dbReference type="FunFam" id="3.40.50.300:FF:000221">
    <property type="entry name" value="Multidrug ABC transporter ATP-binding protein"/>
    <property type="match status" value="1"/>
</dbReference>
<keyword evidence="8 10" id="KW-1133">Transmembrane helix</keyword>
<dbReference type="Proteomes" id="UP000017831">
    <property type="component" value="Unassembled WGS sequence"/>
</dbReference>
<dbReference type="InterPro" id="IPR017871">
    <property type="entry name" value="ABC_transporter-like_CS"/>
</dbReference>
<feature type="domain" description="ABC transmembrane type-1" evidence="12">
    <location>
        <begin position="207"/>
        <end position="486"/>
    </location>
</feature>
<evidence type="ECO:0008006" key="16">
    <source>
        <dbReference type="Google" id="ProtNLM"/>
    </source>
</evidence>
<evidence type="ECO:0000259" key="13">
    <source>
        <dbReference type="PROSITE" id="PS50990"/>
    </source>
</evidence>
<dbReference type="InterPro" id="IPR011527">
    <property type="entry name" value="ABC1_TM_dom"/>
</dbReference>
<evidence type="ECO:0000256" key="3">
    <source>
        <dbReference type="ARBA" id="ARBA00022475"/>
    </source>
</evidence>
<feature type="transmembrane region" description="Helical" evidence="10">
    <location>
        <begin position="339"/>
        <end position="362"/>
    </location>
</feature>
<reference evidence="14 15" key="1">
    <citation type="submission" date="2013-04" db="EMBL/GenBank/DDBJ databases">
        <title>The Genome Sequence of Bacteroides massiliensis DSM 17679.</title>
        <authorList>
            <consortium name="The Broad Institute Genomics Platform"/>
            <person name="Earl A."/>
            <person name="Ward D."/>
            <person name="Feldgarden M."/>
            <person name="Gevers D."/>
            <person name="Martens E."/>
            <person name="Fenner L."/>
            <person name="Roux V."/>
            <person name="Mallet M.N."/>
            <person name="Raoult D."/>
            <person name="Walker B."/>
            <person name="Young S."/>
            <person name="Zeng Q."/>
            <person name="Gargeya S."/>
            <person name="Fitzgerald M."/>
            <person name="Haas B."/>
            <person name="Abouelleil A."/>
            <person name="Allen A.W."/>
            <person name="Alvarado L."/>
            <person name="Arachchi H.M."/>
            <person name="Berlin A.M."/>
            <person name="Chapman S.B."/>
            <person name="Gainer-Dewar J."/>
            <person name="Goldberg J."/>
            <person name="Griggs A."/>
            <person name="Gujja S."/>
            <person name="Hansen M."/>
            <person name="Howarth C."/>
            <person name="Imamovic A."/>
            <person name="Ireland A."/>
            <person name="Larimer J."/>
            <person name="McCowan C."/>
            <person name="Murphy C."/>
            <person name="Pearson M."/>
            <person name="Poon T.W."/>
            <person name="Priest M."/>
            <person name="Roberts A."/>
            <person name="Saif S."/>
            <person name="Shea T."/>
            <person name="Sisk P."/>
            <person name="Sykes S."/>
            <person name="Wortman J."/>
            <person name="Nusbaum C."/>
            <person name="Birren B."/>
        </authorList>
    </citation>
    <scope>NUCLEOTIDE SEQUENCE [LARGE SCALE GENOMIC DNA]</scope>
    <source>
        <strain evidence="15">B84634 / Timone 84634 / DSM 17679 / JCM 13223</strain>
    </source>
</reference>
<dbReference type="Pfam" id="PF03412">
    <property type="entry name" value="Peptidase_C39"/>
    <property type="match status" value="1"/>
</dbReference>
<comment type="subcellular location">
    <subcellularLocation>
        <location evidence="1">Cell membrane</location>
        <topology evidence="1">Multi-pass membrane protein</topology>
    </subcellularLocation>
</comment>
<sequence>MMTFFKTQVFADINTITSKTDRNGAGNTEKTDSKFFPFYHQHDSMQCGIACLQMICKYHGKEYSQDTLSRYCFATNEGVSLLGISEAATRLGLHTTCGRVTTEQLHKAPLPCILHWNQNHFVVLYRIKKGKIFYIADPGKGLVTYDNREFKEHWLSTRSNGEEKGIAMFLQPTPAFYKQQEETTKDKRSFRFLLGYLRQYRRYFGQIILGALVGCLLQLIFPFLTQAIVDVGIVHQNLNFIYLILLGQLVLTISRASVDFIRRWILLHISMRINISLVSDFFIKLLKLPMSFFDTKLMGDLMQRMNDHNRIEKFLTTQMLNVTFSLLSFVVFGCVLFSYNLTIFCIFLLASVLYALWIALFLGKRKILDYELFEKQAENSNKTYQFITAMQEIKLQDCEQRRRWEWEDVQADLFGVQMKSLKLQQTQEAGSIFINEVKNIVITVVAATAVIHGQMTLGMMLAVQYIIGQLNSPVEQLMSFLYSLQDVKISLERINEIHKMKNEENEHRLLNEIPGISNDLSFEHVGFKYDPHSPKMTIEDVSLTIPETKVTAIVGASGSGKTTLLKLLLGYYPVMNGEIKIGEANLNSFNLKWWRRQCGVVMQDGVIFSESIARNIAVDDGDIDGERLLRAVEIANIKEFIMSLPMRFSTMIGRDGIGLSQGQKQRILIARAVYKDPLYIFLDEATNALDAKNERTIVENLDQFYKGRTVVVVAHRLSTVKNAHQIIVLDKGRIVETGNHASLIEKKGAYYNLVKNQLELGN</sequence>
<evidence type="ECO:0000313" key="15">
    <source>
        <dbReference type="Proteomes" id="UP000017831"/>
    </source>
</evidence>
<dbReference type="PROSITE" id="PS00211">
    <property type="entry name" value="ABC_TRANSPORTER_1"/>
    <property type="match status" value="1"/>
</dbReference>
<dbReference type="HOGENOM" id="CLU_000604_95_3_10"/>
<dbReference type="AlphaFoldDB" id="U6R8W0"/>
<dbReference type="Gene3D" id="3.90.70.10">
    <property type="entry name" value="Cysteine proteinases"/>
    <property type="match status" value="1"/>
</dbReference>
<evidence type="ECO:0000256" key="9">
    <source>
        <dbReference type="ARBA" id="ARBA00023136"/>
    </source>
</evidence>
<comment type="caution">
    <text evidence="14">The sequence shown here is derived from an EMBL/GenBank/DDBJ whole genome shotgun (WGS) entry which is preliminary data.</text>
</comment>
<evidence type="ECO:0000256" key="8">
    <source>
        <dbReference type="ARBA" id="ARBA00022989"/>
    </source>
</evidence>
<keyword evidence="7" id="KW-0067">ATP-binding</keyword>
<dbReference type="GO" id="GO:0005886">
    <property type="term" value="C:plasma membrane"/>
    <property type="evidence" value="ECO:0007669"/>
    <property type="project" value="UniProtKB-SubCell"/>
</dbReference>
<dbReference type="InterPro" id="IPR036640">
    <property type="entry name" value="ABC1_TM_sf"/>
</dbReference>
<evidence type="ECO:0000259" key="11">
    <source>
        <dbReference type="PROSITE" id="PS50893"/>
    </source>
</evidence>
<dbReference type="SMART" id="SM00382">
    <property type="entry name" value="AAA"/>
    <property type="match status" value="1"/>
</dbReference>
<feature type="transmembrane region" description="Helical" evidence="10">
    <location>
        <begin position="240"/>
        <end position="261"/>
    </location>
</feature>
<dbReference type="STRING" id="1121098.HMPREF1534_03829"/>
<dbReference type="PROSITE" id="PS50893">
    <property type="entry name" value="ABC_TRANSPORTER_2"/>
    <property type="match status" value="1"/>
</dbReference>
<dbReference type="GO" id="GO:0005524">
    <property type="term" value="F:ATP binding"/>
    <property type="evidence" value="ECO:0007669"/>
    <property type="project" value="UniProtKB-KW"/>
</dbReference>
<evidence type="ECO:0000256" key="5">
    <source>
        <dbReference type="ARBA" id="ARBA00022741"/>
    </source>
</evidence>
<evidence type="ECO:0000313" key="14">
    <source>
        <dbReference type="EMBL" id="EOA52402.1"/>
    </source>
</evidence>
<evidence type="ECO:0000256" key="7">
    <source>
        <dbReference type="ARBA" id="ARBA00022840"/>
    </source>
</evidence>
<organism evidence="14 15">
    <name type="scientific">Phocaeicola massiliensis B84634 = Timone 84634 = DSM 17679 = JCM 13223</name>
    <dbReference type="NCBI Taxonomy" id="1121098"/>
    <lineage>
        <taxon>Bacteria</taxon>
        <taxon>Pseudomonadati</taxon>
        <taxon>Bacteroidota</taxon>
        <taxon>Bacteroidia</taxon>
        <taxon>Bacteroidales</taxon>
        <taxon>Bacteroidaceae</taxon>
        <taxon>Phocaeicola</taxon>
    </lineage>
</organism>
<dbReference type="EMBL" id="AQHY01000040">
    <property type="protein sequence ID" value="EOA52402.1"/>
    <property type="molecule type" value="Genomic_DNA"/>
</dbReference>
<keyword evidence="3" id="KW-1003">Cell membrane</keyword>
<proteinExistence type="predicted"/>
<dbReference type="InterPro" id="IPR039421">
    <property type="entry name" value="Type_1_exporter"/>
</dbReference>
<dbReference type="Gene3D" id="1.20.1560.10">
    <property type="entry name" value="ABC transporter type 1, transmembrane domain"/>
    <property type="match status" value="1"/>
</dbReference>
<dbReference type="SUPFAM" id="SSF52540">
    <property type="entry name" value="P-loop containing nucleoside triphosphate hydrolases"/>
    <property type="match status" value="1"/>
</dbReference>
<dbReference type="Pfam" id="PF00664">
    <property type="entry name" value="ABC_membrane"/>
    <property type="match status" value="1"/>
</dbReference>
<evidence type="ECO:0000256" key="6">
    <source>
        <dbReference type="ARBA" id="ARBA00022801"/>
    </source>
</evidence>
<feature type="domain" description="ABC transporter" evidence="11">
    <location>
        <begin position="520"/>
        <end position="756"/>
    </location>
</feature>
<dbReference type="InterPro" id="IPR005074">
    <property type="entry name" value="Peptidase_C39"/>
</dbReference>
<dbReference type="SUPFAM" id="SSF90123">
    <property type="entry name" value="ABC transporter transmembrane region"/>
    <property type="match status" value="1"/>
</dbReference>
<dbReference type="GO" id="GO:0008233">
    <property type="term" value="F:peptidase activity"/>
    <property type="evidence" value="ECO:0007669"/>
    <property type="project" value="InterPro"/>
</dbReference>
<dbReference type="eggNOG" id="COG2274">
    <property type="taxonomic scope" value="Bacteria"/>
</dbReference>
<dbReference type="CDD" id="cd18571">
    <property type="entry name" value="ABC_6TM_peptidase_like"/>
    <property type="match status" value="1"/>
</dbReference>
<dbReference type="PROSITE" id="PS50929">
    <property type="entry name" value="ABC_TM1F"/>
    <property type="match status" value="1"/>
</dbReference>
<dbReference type="InterPro" id="IPR003439">
    <property type="entry name" value="ABC_transporter-like_ATP-bd"/>
</dbReference>
<dbReference type="PANTHER" id="PTHR43394">
    <property type="entry name" value="ATP-DEPENDENT PERMEASE MDL1, MITOCHONDRIAL"/>
    <property type="match status" value="1"/>
</dbReference>
<keyword evidence="5" id="KW-0547">Nucleotide-binding</keyword>
<keyword evidence="2" id="KW-0813">Transport</keyword>
<keyword evidence="6" id="KW-0378">Hydrolase</keyword>
<dbReference type="GO" id="GO:0015421">
    <property type="term" value="F:ABC-type oligopeptide transporter activity"/>
    <property type="evidence" value="ECO:0007669"/>
    <property type="project" value="TreeGrafter"/>
</dbReference>
<keyword evidence="4 10" id="KW-0812">Transmembrane</keyword>
<dbReference type="GO" id="GO:0006508">
    <property type="term" value="P:proteolysis"/>
    <property type="evidence" value="ECO:0007669"/>
    <property type="project" value="InterPro"/>
</dbReference>
<dbReference type="Pfam" id="PF00005">
    <property type="entry name" value="ABC_tran"/>
    <property type="match status" value="1"/>
</dbReference>
<dbReference type="PROSITE" id="PS50990">
    <property type="entry name" value="PEPTIDASE_C39"/>
    <property type="match status" value="1"/>
</dbReference>
<dbReference type="PATRIC" id="fig|1121098.3.peg.3904"/>
<feature type="domain" description="Peptidase C39" evidence="13">
    <location>
        <begin position="41"/>
        <end position="161"/>
    </location>
</feature>
<evidence type="ECO:0000256" key="1">
    <source>
        <dbReference type="ARBA" id="ARBA00004651"/>
    </source>
</evidence>
<evidence type="ECO:0000256" key="10">
    <source>
        <dbReference type="SAM" id="Phobius"/>
    </source>
</evidence>
<name>U6R8W0_9BACT</name>
<dbReference type="PANTHER" id="PTHR43394:SF1">
    <property type="entry name" value="ATP-BINDING CASSETTE SUB-FAMILY B MEMBER 10, MITOCHONDRIAL"/>
    <property type="match status" value="1"/>
</dbReference>
<keyword evidence="15" id="KW-1185">Reference proteome</keyword>